<proteinExistence type="predicted"/>
<organism evidence="1">
    <name type="scientific">Zea mays</name>
    <name type="common">Maize</name>
    <dbReference type="NCBI Taxonomy" id="4577"/>
    <lineage>
        <taxon>Eukaryota</taxon>
        <taxon>Viridiplantae</taxon>
        <taxon>Streptophyta</taxon>
        <taxon>Embryophyta</taxon>
        <taxon>Tracheophyta</taxon>
        <taxon>Spermatophyta</taxon>
        <taxon>Magnoliopsida</taxon>
        <taxon>Liliopsida</taxon>
        <taxon>Poales</taxon>
        <taxon>Poaceae</taxon>
        <taxon>PACMAD clade</taxon>
        <taxon>Panicoideae</taxon>
        <taxon>Andropogonodae</taxon>
        <taxon>Andropogoneae</taxon>
        <taxon>Tripsacinae</taxon>
        <taxon>Zea</taxon>
    </lineage>
</organism>
<evidence type="ECO:0000313" key="1">
    <source>
        <dbReference type="EMBL" id="AQL00387.1"/>
    </source>
</evidence>
<gene>
    <name evidence="1" type="ORF">ZEAMMB73_Zm00001d012713</name>
</gene>
<dbReference type="EMBL" id="CM000784">
    <property type="protein sequence ID" value="AQL00387.1"/>
    <property type="molecule type" value="Genomic_DNA"/>
</dbReference>
<sequence>MWYAHGTSIQTSVKYMCSTTVCKGYQQLSSSYYDILSQKRKSRFLNPLKLKTRLWKSYLR</sequence>
<reference evidence="1" key="1">
    <citation type="submission" date="2015-12" db="EMBL/GenBank/DDBJ databases">
        <title>Update maize B73 reference genome by single molecule sequencing technologies.</title>
        <authorList>
            <consortium name="Maize Genome Sequencing Project"/>
            <person name="Ware D."/>
        </authorList>
    </citation>
    <scope>NUCLEOTIDE SEQUENCE</scope>
    <source>
        <tissue evidence="1">Seedling</tissue>
    </source>
</reference>
<dbReference type="AlphaFoldDB" id="A0A1D6GBC5"/>
<accession>A0A1D6GBC5</accession>
<protein>
    <submittedName>
        <fullName evidence="1">Uncharacterized protein</fullName>
    </submittedName>
</protein>
<name>A0A1D6GBC5_MAIZE</name>